<dbReference type="InterPro" id="IPR012337">
    <property type="entry name" value="RNaseH-like_sf"/>
</dbReference>
<protein>
    <recommendedName>
        <fullName evidence="1">HAT C-terminal dimerisation domain-containing protein</fullName>
    </recommendedName>
</protein>
<keyword evidence="3" id="KW-1185">Reference proteome</keyword>
<evidence type="ECO:0000313" key="3">
    <source>
        <dbReference type="Proteomes" id="UP001186944"/>
    </source>
</evidence>
<dbReference type="GO" id="GO:0046983">
    <property type="term" value="F:protein dimerization activity"/>
    <property type="evidence" value="ECO:0007669"/>
    <property type="project" value="InterPro"/>
</dbReference>
<proteinExistence type="predicted"/>
<sequence>MSGKHNGVQARVKAVAPDAVYVHCKAHCLNLAIVHACKIPCVRTLMATVQEVGFAFDYSAKRLEAYLDELSANDDVQAAMDKKTKLQTLCETRWVSRSDALTTFKHAFPVVVHSLENLNQDSDEKAGLHLAAVSRFEFIIALIVCEHALRLLVHLSVFLQDQSCDMLAALEECKVVIAQLRGERTDDEVWNALFQEAVDLAQAFDIQPCIPRRAGRQQHRNNAPADTPSEYWKVTLYNVFVDHLLMELEERLIVAEPKFKAFNLLPRKVNEFDEEHFNVTFDAYNADIIGDRDDFRAEVQRWTLRWNMAAHKPVSVCDTIKCTNRHLYPSVFNVLVALLTIPVSTATAERSFSCLKRLKTYLRSTVGQTRLQNLAVLHTHSAIDVDVEKIIDIFADKKKRNLNFVF</sequence>
<dbReference type="EMBL" id="VSWD01000006">
    <property type="protein sequence ID" value="KAK3099825.1"/>
    <property type="molecule type" value="Genomic_DNA"/>
</dbReference>
<evidence type="ECO:0000259" key="1">
    <source>
        <dbReference type="Pfam" id="PF05699"/>
    </source>
</evidence>
<evidence type="ECO:0000313" key="2">
    <source>
        <dbReference type="EMBL" id="KAK3099825.1"/>
    </source>
</evidence>
<reference evidence="2" key="1">
    <citation type="submission" date="2019-08" db="EMBL/GenBank/DDBJ databases">
        <title>The improved chromosome-level genome for the pearl oyster Pinctada fucata martensii using PacBio sequencing and Hi-C.</title>
        <authorList>
            <person name="Zheng Z."/>
        </authorList>
    </citation>
    <scope>NUCLEOTIDE SEQUENCE</scope>
    <source>
        <strain evidence="2">ZZ-2019</strain>
        <tissue evidence="2">Adductor muscle</tissue>
    </source>
</reference>
<dbReference type="InterPro" id="IPR008906">
    <property type="entry name" value="HATC_C_dom"/>
</dbReference>
<dbReference type="AlphaFoldDB" id="A0AA88YE99"/>
<accession>A0AA88YE99</accession>
<dbReference type="PANTHER" id="PTHR46289">
    <property type="entry name" value="52 KDA REPRESSOR OF THE INHIBITOR OF THE PROTEIN KINASE-LIKE PROTEIN-RELATED"/>
    <property type="match status" value="1"/>
</dbReference>
<feature type="domain" description="HAT C-terminal dimerisation" evidence="1">
    <location>
        <begin position="308"/>
        <end position="381"/>
    </location>
</feature>
<dbReference type="Pfam" id="PF05699">
    <property type="entry name" value="Dimer_Tnp_hAT"/>
    <property type="match status" value="1"/>
</dbReference>
<dbReference type="SUPFAM" id="SSF53098">
    <property type="entry name" value="Ribonuclease H-like"/>
    <property type="match status" value="1"/>
</dbReference>
<dbReference type="InterPro" id="IPR052958">
    <property type="entry name" value="IFN-induced_PKR_regulator"/>
</dbReference>
<dbReference type="Proteomes" id="UP001186944">
    <property type="component" value="Unassembled WGS sequence"/>
</dbReference>
<organism evidence="2 3">
    <name type="scientific">Pinctada imbricata</name>
    <name type="common">Atlantic pearl-oyster</name>
    <name type="synonym">Pinctada martensii</name>
    <dbReference type="NCBI Taxonomy" id="66713"/>
    <lineage>
        <taxon>Eukaryota</taxon>
        <taxon>Metazoa</taxon>
        <taxon>Spiralia</taxon>
        <taxon>Lophotrochozoa</taxon>
        <taxon>Mollusca</taxon>
        <taxon>Bivalvia</taxon>
        <taxon>Autobranchia</taxon>
        <taxon>Pteriomorphia</taxon>
        <taxon>Pterioida</taxon>
        <taxon>Pterioidea</taxon>
        <taxon>Pteriidae</taxon>
        <taxon>Pinctada</taxon>
    </lineage>
</organism>
<gene>
    <name evidence="2" type="ORF">FSP39_010391</name>
</gene>
<comment type="caution">
    <text evidence="2">The sequence shown here is derived from an EMBL/GenBank/DDBJ whole genome shotgun (WGS) entry which is preliminary data.</text>
</comment>
<dbReference type="PANTHER" id="PTHR46289:SF17">
    <property type="entry name" value="HAT C-TERMINAL DIMERISATION DOMAIN-CONTAINING PROTEIN"/>
    <property type="match status" value="1"/>
</dbReference>
<name>A0AA88YE99_PINIB</name>